<gene>
    <name evidence="2" type="ORF">EYF80_005042</name>
</gene>
<proteinExistence type="predicted"/>
<keyword evidence="3" id="KW-1185">Reference proteome</keyword>
<dbReference type="AlphaFoldDB" id="A0A4Z2J3N3"/>
<dbReference type="EMBL" id="SRLO01000025">
    <property type="protein sequence ID" value="TNN84627.1"/>
    <property type="molecule type" value="Genomic_DNA"/>
</dbReference>
<comment type="caution">
    <text evidence="2">The sequence shown here is derived from an EMBL/GenBank/DDBJ whole genome shotgun (WGS) entry which is preliminary data.</text>
</comment>
<sequence>MLLGNEGYGVQTGAREAVRACFRVDPGLRRRLSPSLERNGRVNPEERLLAAWRGCSVRFGPGVHFSASDVREGARERESKRERERQKEKQSERECNGENAKGRWPTECQRRGEGVCGVWAAWMDDGEGRVGQWVTVAACGSELWAFACFGVCPEEAEGSASQPHEGADA</sequence>
<feature type="region of interest" description="Disordered" evidence="1">
    <location>
        <begin position="68"/>
        <end position="103"/>
    </location>
</feature>
<protein>
    <submittedName>
        <fullName evidence="2">Uncharacterized protein</fullName>
    </submittedName>
</protein>
<organism evidence="2 3">
    <name type="scientific">Liparis tanakae</name>
    <name type="common">Tanaka's snailfish</name>
    <dbReference type="NCBI Taxonomy" id="230148"/>
    <lineage>
        <taxon>Eukaryota</taxon>
        <taxon>Metazoa</taxon>
        <taxon>Chordata</taxon>
        <taxon>Craniata</taxon>
        <taxon>Vertebrata</taxon>
        <taxon>Euteleostomi</taxon>
        <taxon>Actinopterygii</taxon>
        <taxon>Neopterygii</taxon>
        <taxon>Teleostei</taxon>
        <taxon>Neoteleostei</taxon>
        <taxon>Acanthomorphata</taxon>
        <taxon>Eupercaria</taxon>
        <taxon>Perciformes</taxon>
        <taxon>Cottioidei</taxon>
        <taxon>Cottales</taxon>
        <taxon>Liparidae</taxon>
        <taxon>Liparis</taxon>
    </lineage>
</organism>
<accession>A0A4Z2J3N3</accession>
<feature type="compositionally biased region" description="Basic and acidic residues" evidence="1">
    <location>
        <begin position="69"/>
        <end position="96"/>
    </location>
</feature>
<evidence type="ECO:0000256" key="1">
    <source>
        <dbReference type="SAM" id="MobiDB-lite"/>
    </source>
</evidence>
<evidence type="ECO:0000313" key="3">
    <source>
        <dbReference type="Proteomes" id="UP000314294"/>
    </source>
</evidence>
<name>A0A4Z2J3N3_9TELE</name>
<dbReference type="Proteomes" id="UP000314294">
    <property type="component" value="Unassembled WGS sequence"/>
</dbReference>
<evidence type="ECO:0000313" key="2">
    <source>
        <dbReference type="EMBL" id="TNN84627.1"/>
    </source>
</evidence>
<reference evidence="2 3" key="1">
    <citation type="submission" date="2019-03" db="EMBL/GenBank/DDBJ databases">
        <title>First draft genome of Liparis tanakae, snailfish: a comprehensive survey of snailfish specific genes.</title>
        <authorList>
            <person name="Kim W."/>
            <person name="Song I."/>
            <person name="Jeong J.-H."/>
            <person name="Kim D."/>
            <person name="Kim S."/>
            <person name="Ryu S."/>
            <person name="Song J.Y."/>
            <person name="Lee S.K."/>
        </authorList>
    </citation>
    <scope>NUCLEOTIDE SEQUENCE [LARGE SCALE GENOMIC DNA]</scope>
    <source>
        <tissue evidence="2">Muscle</tissue>
    </source>
</reference>